<dbReference type="Gene3D" id="3.40.50.1820">
    <property type="entry name" value="alpha/beta hydrolase"/>
    <property type="match status" value="1"/>
</dbReference>
<gene>
    <name evidence="9" type="ORF">PRUPE_4G276500</name>
</gene>
<keyword evidence="5" id="KW-0611">Plant defense</keyword>
<dbReference type="GO" id="GO:0005634">
    <property type="term" value="C:nucleus"/>
    <property type="evidence" value="ECO:0007669"/>
    <property type="project" value="UniProtKB-SubCell"/>
</dbReference>
<accession>A0A251PS65</accession>
<reference evidence="9 10" key="1">
    <citation type="journal article" date="2013" name="Nat. Genet.">
        <title>The high-quality draft genome of peach (Prunus persica) identifies unique patterns of genetic diversity, domestication and genome evolution.</title>
        <authorList>
            <consortium name="International Peach Genome Initiative"/>
            <person name="Verde I."/>
            <person name="Abbott A.G."/>
            <person name="Scalabrin S."/>
            <person name="Jung S."/>
            <person name="Shu S."/>
            <person name="Marroni F."/>
            <person name="Zhebentyayeva T."/>
            <person name="Dettori M.T."/>
            <person name="Grimwood J."/>
            <person name="Cattonaro F."/>
            <person name="Zuccolo A."/>
            <person name="Rossini L."/>
            <person name="Jenkins J."/>
            <person name="Vendramin E."/>
            <person name="Meisel L.A."/>
            <person name="Decroocq V."/>
            <person name="Sosinski B."/>
            <person name="Prochnik S."/>
            <person name="Mitros T."/>
            <person name="Policriti A."/>
            <person name="Cipriani G."/>
            <person name="Dondini L."/>
            <person name="Ficklin S."/>
            <person name="Goodstein D.M."/>
            <person name="Xuan P."/>
            <person name="Del Fabbro C."/>
            <person name="Aramini V."/>
            <person name="Copetti D."/>
            <person name="Gonzalez S."/>
            <person name="Horner D.S."/>
            <person name="Falchi R."/>
            <person name="Lucas S."/>
            <person name="Mica E."/>
            <person name="Maldonado J."/>
            <person name="Lazzari B."/>
            <person name="Bielenberg D."/>
            <person name="Pirona R."/>
            <person name="Miculan M."/>
            <person name="Barakat A."/>
            <person name="Testolin R."/>
            <person name="Stella A."/>
            <person name="Tartarini S."/>
            <person name="Tonutti P."/>
            <person name="Arus P."/>
            <person name="Orellana A."/>
            <person name="Wells C."/>
            <person name="Main D."/>
            <person name="Vizzotto G."/>
            <person name="Silva H."/>
            <person name="Salamini F."/>
            <person name="Schmutz J."/>
            <person name="Morgante M."/>
            <person name="Rokhsar D.S."/>
        </authorList>
    </citation>
    <scope>NUCLEOTIDE SEQUENCE [LARGE SCALE GENOMIC DNA]</scope>
    <source>
        <strain evidence="10">cv. Nemared</strain>
    </source>
</reference>
<evidence type="ECO:0000259" key="7">
    <source>
        <dbReference type="Pfam" id="PF01764"/>
    </source>
</evidence>
<dbReference type="PANTHER" id="PTHR47413:SF2">
    <property type="entry name" value="LIPASE-LIKE PAD4"/>
    <property type="match status" value="1"/>
</dbReference>
<evidence type="ECO:0008006" key="11">
    <source>
        <dbReference type="Google" id="ProtNLM"/>
    </source>
</evidence>
<keyword evidence="10" id="KW-1185">Reference proteome</keyword>
<feature type="domain" description="EDS1 EP" evidence="8">
    <location>
        <begin position="433"/>
        <end position="638"/>
    </location>
</feature>
<proteinExistence type="predicted"/>
<protein>
    <recommendedName>
        <fullName evidence="11">Lipase-like PAD4</fullName>
    </recommendedName>
</protein>
<sequence length="655" mass="73388">MDTEASPFESSEMVASFLASTPLLSEAWKLCSVANTAAAAPYGGFVPHQIGDVCYFAFSSNGIMTSSLSPSPSSSEEEEYSRCSRNLVALGSAGHGLFSPLTNNNGEEEAVMVHAGLLNLFLGCFQAVQNQMVEVTKNSKSIVITGHSIGGTTASLCALWLLSYLQSVSSSHSVLCITFGSPLLGNESLSRAILRERWGGNFCHVVSKYDIMPRLLFAPLASCTTQLHLLMQHWTAPQFGNLGVQLGDEANLAELFLFVAAHLQVASEAGEERATSSYCPFGNYLFCSQEGALCVDNAASVIKMMYLTFIAGNPSCCIEDHLKYGEYVGKFCSQFLNKRSFMQGELPQSSWDAGVALALQSLGISGQVLTFHHHSPIYLTFFLSIHLLSNEFQESASEPAKECLKIARRLGRTPNLKCADLAVRLSRITPYRAEIEWYKGSCDKSDEKLGYYDAFKQRGTSKRGHKVNMNRHKLAAFWNGVIEMLDKNELPHDFHRRAKWVNASQFYILLVEPLEIAEYYRSNMHLVKGHYLKHGRERRFEIFDRWWREKRVNEEKNSKRIKFAGLTQDSCFWAKVEEARECVAHARSESDASKQALLWDSINKFEMYAARLVERKEVSEDVVAKNSSYQKLLEELTELRSAVHPFWTATQFPSL</sequence>
<dbReference type="Pfam" id="PF01764">
    <property type="entry name" value="Lipase_3"/>
    <property type="match status" value="1"/>
</dbReference>
<organism evidence="9 10">
    <name type="scientific">Prunus persica</name>
    <name type="common">Peach</name>
    <name type="synonym">Amygdalus persica</name>
    <dbReference type="NCBI Taxonomy" id="3760"/>
    <lineage>
        <taxon>Eukaryota</taxon>
        <taxon>Viridiplantae</taxon>
        <taxon>Streptophyta</taxon>
        <taxon>Embryophyta</taxon>
        <taxon>Tracheophyta</taxon>
        <taxon>Spermatophyta</taxon>
        <taxon>Magnoliopsida</taxon>
        <taxon>eudicotyledons</taxon>
        <taxon>Gunneridae</taxon>
        <taxon>Pentapetalae</taxon>
        <taxon>rosids</taxon>
        <taxon>fabids</taxon>
        <taxon>Rosales</taxon>
        <taxon>Rosaceae</taxon>
        <taxon>Amygdaloideae</taxon>
        <taxon>Amygdaleae</taxon>
        <taxon>Prunus</taxon>
    </lineage>
</organism>
<dbReference type="GO" id="GO:0006629">
    <property type="term" value="P:lipid metabolic process"/>
    <property type="evidence" value="ECO:0007669"/>
    <property type="project" value="InterPro"/>
</dbReference>
<evidence type="ECO:0000313" key="10">
    <source>
        <dbReference type="Proteomes" id="UP000006882"/>
    </source>
</evidence>
<dbReference type="Gramene" id="ONI14342">
    <property type="protein sequence ID" value="ONI14342"/>
    <property type="gene ID" value="PRUPE_4G276500"/>
</dbReference>
<evidence type="ECO:0000256" key="2">
    <source>
        <dbReference type="ARBA" id="ARBA00004496"/>
    </source>
</evidence>
<dbReference type="CDD" id="cd00519">
    <property type="entry name" value="Lipase_3"/>
    <property type="match status" value="1"/>
</dbReference>
<evidence type="ECO:0000256" key="3">
    <source>
        <dbReference type="ARBA" id="ARBA00022490"/>
    </source>
</evidence>
<feature type="domain" description="Fungal lipase-type" evidence="7">
    <location>
        <begin position="107"/>
        <end position="217"/>
    </location>
</feature>
<dbReference type="InterPro" id="IPR041266">
    <property type="entry name" value="EDS1_EP"/>
</dbReference>
<name>A0A251PS65_PRUPE</name>
<keyword evidence="6" id="KW-0539">Nucleus</keyword>
<keyword evidence="4" id="KW-0378">Hydrolase</keyword>
<dbReference type="Proteomes" id="UP000006882">
    <property type="component" value="Chromosome G4"/>
</dbReference>
<dbReference type="SUPFAM" id="SSF53474">
    <property type="entry name" value="alpha/beta-Hydrolases"/>
    <property type="match status" value="1"/>
</dbReference>
<evidence type="ECO:0000313" key="9">
    <source>
        <dbReference type="EMBL" id="ONI14342.1"/>
    </source>
</evidence>
<dbReference type="GO" id="GO:0016787">
    <property type="term" value="F:hydrolase activity"/>
    <property type="evidence" value="ECO:0007669"/>
    <property type="project" value="UniProtKB-KW"/>
</dbReference>
<evidence type="ECO:0000256" key="5">
    <source>
        <dbReference type="ARBA" id="ARBA00022821"/>
    </source>
</evidence>
<keyword evidence="3" id="KW-0963">Cytoplasm</keyword>
<dbReference type="GO" id="GO:0009862">
    <property type="term" value="P:systemic acquired resistance, salicylic acid mediated signaling pathway"/>
    <property type="evidence" value="ECO:0000318"/>
    <property type="project" value="GO_Central"/>
</dbReference>
<evidence type="ECO:0000259" key="8">
    <source>
        <dbReference type="Pfam" id="PF18117"/>
    </source>
</evidence>
<dbReference type="STRING" id="3760.A0A251PS65"/>
<evidence type="ECO:0000256" key="6">
    <source>
        <dbReference type="ARBA" id="ARBA00023242"/>
    </source>
</evidence>
<evidence type="ECO:0000256" key="1">
    <source>
        <dbReference type="ARBA" id="ARBA00004123"/>
    </source>
</evidence>
<dbReference type="EMBL" id="CM007654">
    <property type="protein sequence ID" value="ONI14342.1"/>
    <property type="molecule type" value="Genomic_DNA"/>
</dbReference>
<comment type="subcellular location">
    <subcellularLocation>
        <location evidence="2">Cytoplasm</location>
    </subcellularLocation>
    <subcellularLocation>
        <location evidence="1">Nucleus</location>
    </subcellularLocation>
</comment>
<dbReference type="InterPro" id="IPR002921">
    <property type="entry name" value="Fungal_lipase-type"/>
</dbReference>
<dbReference type="Pfam" id="PF18117">
    <property type="entry name" value="EDS1_EP"/>
    <property type="match status" value="1"/>
</dbReference>
<dbReference type="GO" id="GO:0005737">
    <property type="term" value="C:cytoplasm"/>
    <property type="evidence" value="ECO:0007669"/>
    <property type="project" value="UniProtKB-SubCell"/>
</dbReference>
<evidence type="ECO:0000256" key="4">
    <source>
        <dbReference type="ARBA" id="ARBA00022801"/>
    </source>
</evidence>
<dbReference type="AlphaFoldDB" id="A0A251PS65"/>
<dbReference type="InterPro" id="IPR029058">
    <property type="entry name" value="AB_hydrolase_fold"/>
</dbReference>
<dbReference type="PANTHER" id="PTHR47413">
    <property type="entry name" value="LIPASE-LIKE PAD4"/>
    <property type="match status" value="1"/>
</dbReference>